<sequence>MDLVGTFKSDKEAAMAYDIAAMKLRNDDYSRCNIPCNNLTIQEHNFQSLHTTYEILCMIKDGSYQAKFMNFVSTQSIAMESKAVENANHAKGKKQKGFGILSKLALQISAAVRVWTADRGRSLSSAP</sequence>
<dbReference type="InterPro" id="IPR036955">
    <property type="entry name" value="AP2/ERF_dom_sf"/>
</dbReference>
<dbReference type="GO" id="GO:0003700">
    <property type="term" value="F:DNA-binding transcription factor activity"/>
    <property type="evidence" value="ECO:0007669"/>
    <property type="project" value="InterPro"/>
</dbReference>
<evidence type="ECO:0008006" key="3">
    <source>
        <dbReference type="Google" id="ProtNLM"/>
    </source>
</evidence>
<dbReference type="EMBL" id="JBBNAE010000006">
    <property type="protein sequence ID" value="KAK9115822.1"/>
    <property type="molecule type" value="Genomic_DNA"/>
</dbReference>
<accession>A0AAP0NQ98</accession>
<evidence type="ECO:0000313" key="2">
    <source>
        <dbReference type="Proteomes" id="UP001417504"/>
    </source>
</evidence>
<protein>
    <recommendedName>
        <fullName evidence="3">AP2/ERF domain-containing protein</fullName>
    </recommendedName>
</protein>
<dbReference type="Gene3D" id="3.30.730.10">
    <property type="entry name" value="AP2/ERF domain"/>
    <property type="match status" value="1"/>
</dbReference>
<gene>
    <name evidence="1" type="ORF">Sjap_014769</name>
</gene>
<organism evidence="1 2">
    <name type="scientific">Stephania japonica</name>
    <dbReference type="NCBI Taxonomy" id="461633"/>
    <lineage>
        <taxon>Eukaryota</taxon>
        <taxon>Viridiplantae</taxon>
        <taxon>Streptophyta</taxon>
        <taxon>Embryophyta</taxon>
        <taxon>Tracheophyta</taxon>
        <taxon>Spermatophyta</taxon>
        <taxon>Magnoliopsida</taxon>
        <taxon>Ranunculales</taxon>
        <taxon>Menispermaceae</taxon>
        <taxon>Menispermoideae</taxon>
        <taxon>Cissampelideae</taxon>
        <taxon>Stephania</taxon>
    </lineage>
</organism>
<name>A0AAP0NQ98_9MAGN</name>
<evidence type="ECO:0000313" key="1">
    <source>
        <dbReference type="EMBL" id="KAK9115822.1"/>
    </source>
</evidence>
<dbReference type="Proteomes" id="UP001417504">
    <property type="component" value="Unassembled WGS sequence"/>
</dbReference>
<reference evidence="1 2" key="1">
    <citation type="submission" date="2024-01" db="EMBL/GenBank/DDBJ databases">
        <title>Genome assemblies of Stephania.</title>
        <authorList>
            <person name="Yang L."/>
        </authorList>
    </citation>
    <scope>NUCLEOTIDE SEQUENCE [LARGE SCALE GENOMIC DNA]</scope>
    <source>
        <strain evidence="1">QJT</strain>
        <tissue evidence="1">Leaf</tissue>
    </source>
</reference>
<keyword evidence="2" id="KW-1185">Reference proteome</keyword>
<comment type="caution">
    <text evidence="1">The sequence shown here is derived from an EMBL/GenBank/DDBJ whole genome shotgun (WGS) entry which is preliminary data.</text>
</comment>
<proteinExistence type="predicted"/>
<dbReference type="AlphaFoldDB" id="A0AAP0NQ98"/>